<accession>A0ABQ1I025</accession>
<dbReference type="EMBL" id="BMDY01000005">
    <property type="protein sequence ID" value="GGA99274.1"/>
    <property type="molecule type" value="Genomic_DNA"/>
</dbReference>
<dbReference type="PANTHER" id="PTHR38034">
    <property type="entry name" value="INNER MEMBRANE PROTEIN YPJD"/>
    <property type="match status" value="1"/>
</dbReference>
<feature type="domain" description="Cytochrome c assembly protein" evidence="2">
    <location>
        <begin position="42"/>
        <end position="262"/>
    </location>
</feature>
<feature type="transmembrane region" description="Helical" evidence="1">
    <location>
        <begin position="63"/>
        <end position="82"/>
    </location>
</feature>
<dbReference type="InterPro" id="IPR002541">
    <property type="entry name" value="Cyt_c_assembly"/>
</dbReference>
<evidence type="ECO:0000313" key="3">
    <source>
        <dbReference type="EMBL" id="GGA99274.1"/>
    </source>
</evidence>
<gene>
    <name evidence="3" type="ORF">GCM10007414_10380</name>
</gene>
<keyword evidence="4" id="KW-1185">Reference proteome</keyword>
<dbReference type="Pfam" id="PF01578">
    <property type="entry name" value="Cytochrom_C_asm"/>
    <property type="match status" value="1"/>
</dbReference>
<keyword evidence="1" id="KW-0812">Transmembrane</keyword>
<keyword evidence="1" id="KW-0472">Membrane</keyword>
<dbReference type="InterPro" id="IPR052372">
    <property type="entry name" value="YpjD/HemX"/>
</dbReference>
<keyword evidence="1" id="KW-1133">Transmembrane helix</keyword>
<name>A0ABQ1I025_9ALTE</name>
<feature type="transmembrane region" description="Helical" evidence="1">
    <location>
        <begin position="88"/>
        <end position="111"/>
    </location>
</feature>
<feature type="transmembrane region" description="Helical" evidence="1">
    <location>
        <begin position="176"/>
        <end position="198"/>
    </location>
</feature>
<sequence length="264" mass="29644">MMNVLVFPTTVFYLLAAYVCISGLLNKQSAANKWLWLSAGCAMLLHAIWEFEHLFLAQGQDLSIFNVAGLVSLLIAITVTSLTKPFKLWFVLPVVYLFAIISMLLAVLIPSDYIIHLELKPQVLIHISVALAAFTVLMIASLYALQMAYLDWTLKRHKPGAIHPAMPSLMGLEKQLFTLIRVGWILLTISLFSGFIFLTDFFAHGRGHKAIFSLIAWAIYSSLLWGHHYRGWRGKTVVIMTVIGSILLSLAYFGSRFVKEILLS</sequence>
<proteinExistence type="predicted"/>
<feature type="transmembrane region" description="Helical" evidence="1">
    <location>
        <begin position="234"/>
        <end position="254"/>
    </location>
</feature>
<comment type="caution">
    <text evidence="3">The sequence shown here is derived from an EMBL/GenBank/DDBJ whole genome shotgun (WGS) entry which is preliminary data.</text>
</comment>
<evidence type="ECO:0000259" key="2">
    <source>
        <dbReference type="Pfam" id="PF01578"/>
    </source>
</evidence>
<dbReference type="Proteomes" id="UP000651977">
    <property type="component" value="Unassembled WGS sequence"/>
</dbReference>
<feature type="transmembrane region" description="Helical" evidence="1">
    <location>
        <begin position="123"/>
        <end position="145"/>
    </location>
</feature>
<feature type="transmembrane region" description="Helical" evidence="1">
    <location>
        <begin position="210"/>
        <end position="228"/>
    </location>
</feature>
<dbReference type="RefSeq" id="WP_157051654.1">
    <property type="nucleotide sequence ID" value="NZ_BMDY01000005.1"/>
</dbReference>
<feature type="transmembrane region" description="Helical" evidence="1">
    <location>
        <begin position="33"/>
        <end position="51"/>
    </location>
</feature>
<dbReference type="PANTHER" id="PTHR38034:SF1">
    <property type="entry name" value="INNER MEMBRANE PROTEIN YPJD"/>
    <property type="match status" value="1"/>
</dbReference>
<evidence type="ECO:0000256" key="1">
    <source>
        <dbReference type="SAM" id="Phobius"/>
    </source>
</evidence>
<reference evidence="4" key="1">
    <citation type="journal article" date="2019" name="Int. J. Syst. Evol. Microbiol.">
        <title>The Global Catalogue of Microorganisms (GCM) 10K type strain sequencing project: providing services to taxonomists for standard genome sequencing and annotation.</title>
        <authorList>
            <consortium name="The Broad Institute Genomics Platform"/>
            <consortium name="The Broad Institute Genome Sequencing Center for Infectious Disease"/>
            <person name="Wu L."/>
            <person name="Ma J."/>
        </authorList>
    </citation>
    <scope>NUCLEOTIDE SEQUENCE [LARGE SCALE GENOMIC DNA]</scope>
    <source>
        <strain evidence="4">CGMCC 1.10131</strain>
    </source>
</reference>
<organism evidence="3 4">
    <name type="scientific">Agarivorans gilvus</name>
    <dbReference type="NCBI Taxonomy" id="680279"/>
    <lineage>
        <taxon>Bacteria</taxon>
        <taxon>Pseudomonadati</taxon>
        <taxon>Pseudomonadota</taxon>
        <taxon>Gammaproteobacteria</taxon>
        <taxon>Alteromonadales</taxon>
        <taxon>Alteromonadaceae</taxon>
        <taxon>Agarivorans</taxon>
    </lineage>
</organism>
<protein>
    <submittedName>
        <fullName evidence="3">Inner membrane protein YpjD</fullName>
    </submittedName>
</protein>
<evidence type="ECO:0000313" key="4">
    <source>
        <dbReference type="Proteomes" id="UP000651977"/>
    </source>
</evidence>